<accession>A0AAV9GPU7</accession>
<name>A0AAV9GPU7_9PEZI</name>
<keyword evidence="3" id="KW-1185">Reference proteome</keyword>
<evidence type="ECO:0008006" key="4">
    <source>
        <dbReference type="Google" id="ProtNLM"/>
    </source>
</evidence>
<comment type="caution">
    <text evidence="2">The sequence shown here is derived from an EMBL/GenBank/DDBJ whole genome shotgun (WGS) entry which is preliminary data.</text>
</comment>
<dbReference type="EMBL" id="MU865933">
    <property type="protein sequence ID" value="KAK4450258.1"/>
    <property type="molecule type" value="Genomic_DNA"/>
</dbReference>
<evidence type="ECO:0000313" key="2">
    <source>
        <dbReference type="EMBL" id="KAK4450258.1"/>
    </source>
</evidence>
<dbReference type="SUPFAM" id="SSF52540">
    <property type="entry name" value="P-loop containing nucleoside triphosphate hydrolases"/>
    <property type="match status" value="1"/>
</dbReference>
<dbReference type="GO" id="GO:0005525">
    <property type="term" value="F:GTP binding"/>
    <property type="evidence" value="ECO:0007669"/>
    <property type="project" value="InterPro"/>
</dbReference>
<dbReference type="InterPro" id="IPR001806">
    <property type="entry name" value="Small_GTPase"/>
</dbReference>
<reference evidence="2" key="1">
    <citation type="journal article" date="2023" name="Mol. Phylogenet. Evol.">
        <title>Genome-scale phylogeny and comparative genomics of the fungal order Sordariales.</title>
        <authorList>
            <person name="Hensen N."/>
            <person name="Bonometti L."/>
            <person name="Westerberg I."/>
            <person name="Brannstrom I.O."/>
            <person name="Guillou S."/>
            <person name="Cros-Aarteil S."/>
            <person name="Calhoun S."/>
            <person name="Haridas S."/>
            <person name="Kuo A."/>
            <person name="Mondo S."/>
            <person name="Pangilinan J."/>
            <person name="Riley R."/>
            <person name="LaButti K."/>
            <person name="Andreopoulos B."/>
            <person name="Lipzen A."/>
            <person name="Chen C."/>
            <person name="Yan M."/>
            <person name="Daum C."/>
            <person name="Ng V."/>
            <person name="Clum A."/>
            <person name="Steindorff A."/>
            <person name="Ohm R.A."/>
            <person name="Martin F."/>
            <person name="Silar P."/>
            <person name="Natvig D.O."/>
            <person name="Lalanne C."/>
            <person name="Gautier V."/>
            <person name="Ament-Velasquez S.L."/>
            <person name="Kruys A."/>
            <person name="Hutchinson M.I."/>
            <person name="Powell A.J."/>
            <person name="Barry K."/>
            <person name="Miller A.N."/>
            <person name="Grigoriev I.V."/>
            <person name="Debuchy R."/>
            <person name="Gladieux P."/>
            <person name="Hiltunen Thoren M."/>
            <person name="Johannesson H."/>
        </authorList>
    </citation>
    <scope>NUCLEOTIDE SEQUENCE</scope>
    <source>
        <strain evidence="2">PSN243</strain>
    </source>
</reference>
<evidence type="ECO:0000313" key="3">
    <source>
        <dbReference type="Proteomes" id="UP001321760"/>
    </source>
</evidence>
<dbReference type="Proteomes" id="UP001321760">
    <property type="component" value="Unassembled WGS sequence"/>
</dbReference>
<gene>
    <name evidence="2" type="ORF">QBC34DRAFT_403159</name>
</gene>
<keyword evidence="1" id="KW-0175">Coiled coil</keyword>
<dbReference type="Pfam" id="PF00071">
    <property type="entry name" value="Ras"/>
    <property type="match status" value="1"/>
</dbReference>
<dbReference type="InterPro" id="IPR027417">
    <property type="entry name" value="P-loop_NTPase"/>
</dbReference>
<organism evidence="2 3">
    <name type="scientific">Podospora aff. communis PSN243</name>
    <dbReference type="NCBI Taxonomy" id="3040156"/>
    <lineage>
        <taxon>Eukaryota</taxon>
        <taxon>Fungi</taxon>
        <taxon>Dikarya</taxon>
        <taxon>Ascomycota</taxon>
        <taxon>Pezizomycotina</taxon>
        <taxon>Sordariomycetes</taxon>
        <taxon>Sordariomycetidae</taxon>
        <taxon>Sordariales</taxon>
        <taxon>Podosporaceae</taxon>
        <taxon>Podospora</taxon>
    </lineage>
</organism>
<dbReference type="GO" id="GO:0003924">
    <property type="term" value="F:GTPase activity"/>
    <property type="evidence" value="ECO:0007669"/>
    <property type="project" value="InterPro"/>
</dbReference>
<evidence type="ECO:0000256" key="1">
    <source>
        <dbReference type="SAM" id="Coils"/>
    </source>
</evidence>
<reference evidence="2" key="2">
    <citation type="submission" date="2023-05" db="EMBL/GenBank/DDBJ databases">
        <authorList>
            <consortium name="Lawrence Berkeley National Laboratory"/>
            <person name="Steindorff A."/>
            <person name="Hensen N."/>
            <person name="Bonometti L."/>
            <person name="Westerberg I."/>
            <person name="Brannstrom I.O."/>
            <person name="Guillou S."/>
            <person name="Cros-Aarteil S."/>
            <person name="Calhoun S."/>
            <person name="Haridas S."/>
            <person name="Kuo A."/>
            <person name="Mondo S."/>
            <person name="Pangilinan J."/>
            <person name="Riley R."/>
            <person name="Labutti K."/>
            <person name="Andreopoulos B."/>
            <person name="Lipzen A."/>
            <person name="Chen C."/>
            <person name="Yanf M."/>
            <person name="Daum C."/>
            <person name="Ng V."/>
            <person name="Clum A."/>
            <person name="Ohm R."/>
            <person name="Martin F."/>
            <person name="Silar P."/>
            <person name="Natvig D."/>
            <person name="Lalanne C."/>
            <person name="Gautier V."/>
            <person name="Ament-Velasquez S.L."/>
            <person name="Kruys A."/>
            <person name="Hutchinson M.I."/>
            <person name="Powell A.J."/>
            <person name="Barry K."/>
            <person name="Miller A.N."/>
            <person name="Grigoriev I.V."/>
            <person name="Debuchy R."/>
            <person name="Gladieux P."/>
            <person name="Thoren M.H."/>
            <person name="Johannesson H."/>
        </authorList>
    </citation>
    <scope>NUCLEOTIDE SEQUENCE</scope>
    <source>
        <strain evidence="2">PSN243</strain>
    </source>
</reference>
<feature type="coiled-coil region" evidence="1">
    <location>
        <begin position="143"/>
        <end position="177"/>
    </location>
</feature>
<protein>
    <recommendedName>
        <fullName evidence="4">Fungal N-terminal domain-containing protein</fullName>
    </recommendedName>
</protein>
<dbReference type="AlphaFoldDB" id="A0AAV9GPU7"/>
<proteinExistence type="predicted"/>
<sequence>MADPLSIAAGVVGLLATAGKVCVLLSSFISGVSDAPQLAHAALLRLHELSFTLEVVRSLLQRLDAVPADRRDMVRLDHFVLVFTQCVLTLSEVESLLKRVTSSAFNRLRWNLAEKKVTRSIEILEKHQATILLMLNVLQCDSNLEAQASRDELHVKMNALQQQNNELMTRLMRMEAVYNDDAGSVKFLDDDQSSTFSRETPRIWTGSSLLRGFTAGIAARSGRPLSQSSFEMALGRSRVYLRTGANRMDGSFTSSITRSNAWTMLSGLSLNAISVVSVFALPLTLRDINAIGPDLTMSSFFSEEAVASYNSEIKTLRCLLLGPSSPVIKLCNAAVKSTARPEDCILSTQVHEIYKTTVLYMGQSYQILLEDATGMEAYDSILQTTYDRADVVLLCAELGSVANLNEIKHVWRSKMQQFSADQLHIVLCVQDAQSEGYPEAAGGVQDAATDAGAKLPSSEGYAASVAKSLGIQEYMVCDLGKTMGVRRVFYDVVAANAVYTTRQSIPWMSEAVD</sequence>
<dbReference type="Gene3D" id="3.40.50.300">
    <property type="entry name" value="P-loop containing nucleotide triphosphate hydrolases"/>
    <property type="match status" value="1"/>
</dbReference>